<evidence type="ECO:0000256" key="1">
    <source>
        <dbReference type="SAM" id="Phobius"/>
    </source>
</evidence>
<feature type="transmembrane region" description="Helical" evidence="1">
    <location>
        <begin position="52"/>
        <end position="72"/>
    </location>
</feature>
<proteinExistence type="predicted"/>
<feature type="transmembrane region" description="Helical" evidence="1">
    <location>
        <begin position="23"/>
        <end position="40"/>
    </location>
</feature>
<dbReference type="GeneID" id="78821817"/>
<dbReference type="EMBL" id="JBHTAS010000001">
    <property type="protein sequence ID" value="MFC7141502.1"/>
    <property type="molecule type" value="Genomic_DNA"/>
</dbReference>
<sequence>MRTNQTTGLGLIREALSNIWGRFSLRLALCGFAFVLAGYVMQTGVWAGLFPIWGAALIAVGLSAFCLTWYTYR</sequence>
<reference evidence="2 3" key="1">
    <citation type="journal article" date="2019" name="Int. J. Syst. Evol. Microbiol.">
        <title>The Global Catalogue of Microorganisms (GCM) 10K type strain sequencing project: providing services to taxonomists for standard genome sequencing and annotation.</title>
        <authorList>
            <consortium name="The Broad Institute Genomics Platform"/>
            <consortium name="The Broad Institute Genome Sequencing Center for Infectious Disease"/>
            <person name="Wu L."/>
            <person name="Ma J."/>
        </authorList>
    </citation>
    <scope>NUCLEOTIDE SEQUENCE [LARGE SCALE GENOMIC DNA]</scope>
    <source>
        <strain evidence="2 3">XZYJT29</strain>
    </source>
</reference>
<protein>
    <submittedName>
        <fullName evidence="2">Uncharacterized protein</fullName>
    </submittedName>
</protein>
<keyword evidence="3" id="KW-1185">Reference proteome</keyword>
<dbReference type="RefSeq" id="WP_274322583.1">
    <property type="nucleotide sequence ID" value="NZ_CP118158.1"/>
</dbReference>
<evidence type="ECO:0000313" key="3">
    <source>
        <dbReference type="Proteomes" id="UP001596432"/>
    </source>
</evidence>
<accession>A0ABD5Y2K6</accession>
<gene>
    <name evidence="2" type="ORF">ACFQMA_16895</name>
</gene>
<evidence type="ECO:0000313" key="2">
    <source>
        <dbReference type="EMBL" id="MFC7141502.1"/>
    </source>
</evidence>
<keyword evidence="1" id="KW-0812">Transmembrane</keyword>
<name>A0ABD5Y2K6_9EURY</name>
<dbReference type="AlphaFoldDB" id="A0ABD5Y2K6"/>
<dbReference type="Proteomes" id="UP001596432">
    <property type="component" value="Unassembled WGS sequence"/>
</dbReference>
<keyword evidence="1" id="KW-0472">Membrane</keyword>
<keyword evidence="1" id="KW-1133">Transmembrane helix</keyword>
<comment type="caution">
    <text evidence="2">The sequence shown here is derived from an EMBL/GenBank/DDBJ whole genome shotgun (WGS) entry which is preliminary data.</text>
</comment>
<organism evidence="2 3">
    <name type="scientific">Halosimplex aquaticum</name>
    <dbReference type="NCBI Taxonomy" id="3026162"/>
    <lineage>
        <taxon>Archaea</taxon>
        <taxon>Methanobacteriati</taxon>
        <taxon>Methanobacteriota</taxon>
        <taxon>Stenosarchaea group</taxon>
        <taxon>Halobacteria</taxon>
        <taxon>Halobacteriales</taxon>
        <taxon>Haloarculaceae</taxon>
        <taxon>Halosimplex</taxon>
    </lineage>
</organism>